<name>A0A923RW12_9FIRM</name>
<sequence length="149" mass="15705">MKVTEALLAERLTARRAVQAAAPASVPHGREGKRERWTAEQTARLIELWTEGTRDYVQLADAVGATVERTRRKIDNLVAAGRLPPRAGDKDRSSPALSPHASEATADKAEPPALPDANAALAELEALLTRAAAIVQALRVLTGGGGSKG</sequence>
<protein>
    <submittedName>
        <fullName evidence="2">Uncharacterized protein</fullName>
    </submittedName>
</protein>
<dbReference type="RefSeq" id="WP_186949701.1">
    <property type="nucleotide sequence ID" value="NZ_JACOPL010000003.1"/>
</dbReference>
<gene>
    <name evidence="2" type="ORF">H8S45_04605</name>
</gene>
<evidence type="ECO:0000313" key="2">
    <source>
        <dbReference type="EMBL" id="MBC5724741.1"/>
    </source>
</evidence>
<dbReference type="Proteomes" id="UP000606499">
    <property type="component" value="Unassembled WGS sequence"/>
</dbReference>
<accession>A0A923RW12</accession>
<dbReference type="EMBL" id="JACOPL010000003">
    <property type="protein sequence ID" value="MBC5724741.1"/>
    <property type="molecule type" value="Genomic_DNA"/>
</dbReference>
<keyword evidence="3" id="KW-1185">Reference proteome</keyword>
<evidence type="ECO:0000313" key="3">
    <source>
        <dbReference type="Proteomes" id="UP000606499"/>
    </source>
</evidence>
<proteinExistence type="predicted"/>
<comment type="caution">
    <text evidence="2">The sequence shown here is derived from an EMBL/GenBank/DDBJ whole genome shotgun (WGS) entry which is preliminary data.</text>
</comment>
<dbReference type="AlphaFoldDB" id="A0A923RW12"/>
<evidence type="ECO:0000256" key="1">
    <source>
        <dbReference type="SAM" id="MobiDB-lite"/>
    </source>
</evidence>
<organism evidence="2 3">
    <name type="scientific">Agathobaculum faecis</name>
    <dbReference type="NCBI Taxonomy" id="2763013"/>
    <lineage>
        <taxon>Bacteria</taxon>
        <taxon>Bacillati</taxon>
        <taxon>Bacillota</taxon>
        <taxon>Clostridia</taxon>
        <taxon>Eubacteriales</taxon>
        <taxon>Butyricicoccaceae</taxon>
        <taxon>Agathobaculum</taxon>
    </lineage>
</organism>
<feature type="region of interest" description="Disordered" evidence="1">
    <location>
        <begin position="78"/>
        <end position="116"/>
    </location>
</feature>
<reference evidence="2" key="1">
    <citation type="submission" date="2020-08" db="EMBL/GenBank/DDBJ databases">
        <title>Genome public.</title>
        <authorList>
            <person name="Liu C."/>
            <person name="Sun Q."/>
        </authorList>
    </citation>
    <scope>NUCLEOTIDE SEQUENCE</scope>
    <source>
        <strain evidence="2">NSJ-28</strain>
    </source>
</reference>